<protein>
    <recommendedName>
        <fullName evidence="3">Polyketide cyclase/dehydrase/lipid transport protein</fullName>
    </recommendedName>
</protein>
<dbReference type="Gene3D" id="3.30.530.20">
    <property type="match status" value="1"/>
</dbReference>
<gene>
    <name evidence="1" type="ORF">CLV92_101507</name>
</gene>
<accession>A0A2S6IWZ5</accession>
<proteinExistence type="predicted"/>
<dbReference type="AlphaFoldDB" id="A0A2S6IWZ5"/>
<dbReference type="Proteomes" id="UP000239485">
    <property type="component" value="Unassembled WGS sequence"/>
</dbReference>
<evidence type="ECO:0008006" key="3">
    <source>
        <dbReference type="Google" id="ProtNLM"/>
    </source>
</evidence>
<evidence type="ECO:0000313" key="2">
    <source>
        <dbReference type="Proteomes" id="UP000239485"/>
    </source>
</evidence>
<dbReference type="EMBL" id="PTJD01000001">
    <property type="protein sequence ID" value="PPK98806.1"/>
    <property type="molecule type" value="Genomic_DNA"/>
</dbReference>
<dbReference type="SUPFAM" id="SSF55961">
    <property type="entry name" value="Bet v1-like"/>
    <property type="match status" value="1"/>
</dbReference>
<sequence>MSSSDAAVATCRVLVQAPAREVWGRLTDWPAHSRWVPLTRVRRLPGPVAGVGERFSGRTGPGPLAFEDPMEVVRWEPPAPGRAGRCDIVKRGRVLGGGAQLVVRDVGGGTSAVEWVEIVSLPSRAATALLRLPMRWASAFVFRRVLTAMAREVGAGRH</sequence>
<organism evidence="1 2">
    <name type="scientific">Kineococcus xinjiangensis</name>
    <dbReference type="NCBI Taxonomy" id="512762"/>
    <lineage>
        <taxon>Bacteria</taxon>
        <taxon>Bacillati</taxon>
        <taxon>Actinomycetota</taxon>
        <taxon>Actinomycetes</taxon>
        <taxon>Kineosporiales</taxon>
        <taxon>Kineosporiaceae</taxon>
        <taxon>Kineococcus</taxon>
    </lineage>
</organism>
<dbReference type="RefSeq" id="WP_104431145.1">
    <property type="nucleotide sequence ID" value="NZ_PTJD01000001.1"/>
</dbReference>
<dbReference type="InterPro" id="IPR023393">
    <property type="entry name" value="START-like_dom_sf"/>
</dbReference>
<evidence type="ECO:0000313" key="1">
    <source>
        <dbReference type="EMBL" id="PPK98806.1"/>
    </source>
</evidence>
<dbReference type="OrthoDB" id="4823586at2"/>
<keyword evidence="2" id="KW-1185">Reference proteome</keyword>
<comment type="caution">
    <text evidence="1">The sequence shown here is derived from an EMBL/GenBank/DDBJ whole genome shotgun (WGS) entry which is preliminary data.</text>
</comment>
<name>A0A2S6IWZ5_9ACTN</name>
<reference evidence="1 2" key="1">
    <citation type="submission" date="2018-02" db="EMBL/GenBank/DDBJ databases">
        <title>Genomic Encyclopedia of Archaeal and Bacterial Type Strains, Phase II (KMG-II): from individual species to whole genera.</title>
        <authorList>
            <person name="Goeker M."/>
        </authorList>
    </citation>
    <scope>NUCLEOTIDE SEQUENCE [LARGE SCALE GENOMIC DNA]</scope>
    <source>
        <strain evidence="1 2">DSM 22857</strain>
    </source>
</reference>